<evidence type="ECO:0000256" key="1">
    <source>
        <dbReference type="SAM" id="Phobius"/>
    </source>
</evidence>
<protein>
    <submittedName>
        <fullName evidence="2">Uncharacterized protein</fullName>
    </submittedName>
</protein>
<name>A0A382KZN3_9ZZZZ</name>
<reference evidence="2" key="1">
    <citation type="submission" date="2018-05" db="EMBL/GenBank/DDBJ databases">
        <authorList>
            <person name="Lanie J.A."/>
            <person name="Ng W.-L."/>
            <person name="Kazmierczak K.M."/>
            <person name="Andrzejewski T.M."/>
            <person name="Davidsen T.M."/>
            <person name="Wayne K.J."/>
            <person name="Tettelin H."/>
            <person name="Glass J.I."/>
            <person name="Rusch D."/>
            <person name="Podicherti R."/>
            <person name="Tsui H.-C.T."/>
            <person name="Winkler M.E."/>
        </authorList>
    </citation>
    <scope>NUCLEOTIDE SEQUENCE</scope>
</reference>
<feature type="transmembrane region" description="Helical" evidence="1">
    <location>
        <begin position="29"/>
        <end position="47"/>
    </location>
</feature>
<feature type="transmembrane region" description="Helical" evidence="1">
    <location>
        <begin position="312"/>
        <end position="335"/>
    </location>
</feature>
<feature type="transmembrane region" description="Helical" evidence="1">
    <location>
        <begin position="232"/>
        <end position="256"/>
    </location>
</feature>
<evidence type="ECO:0000313" key="2">
    <source>
        <dbReference type="EMBL" id="SVC29956.1"/>
    </source>
</evidence>
<organism evidence="2">
    <name type="scientific">marine metagenome</name>
    <dbReference type="NCBI Taxonomy" id="408172"/>
    <lineage>
        <taxon>unclassified sequences</taxon>
        <taxon>metagenomes</taxon>
        <taxon>ecological metagenomes</taxon>
    </lineage>
</organism>
<feature type="transmembrane region" description="Helical" evidence="1">
    <location>
        <begin position="120"/>
        <end position="142"/>
    </location>
</feature>
<dbReference type="AlphaFoldDB" id="A0A382KZN3"/>
<accession>A0A382KZN3</accession>
<gene>
    <name evidence="2" type="ORF">METZ01_LOCUS282810</name>
</gene>
<keyword evidence="1" id="KW-0812">Transmembrane</keyword>
<sequence>KDVDEDGCIDSEMSKEEIDYIEKIAKFNLGQYFLFAALSLLGTAIYWEREKLRAVLYENEDDLDFSKFTEGKSMGDLEESVDYDDLGADKEYDSKTESFFSRINLSLSKLNEEADRGTQIICVIGIFGLLIALGTVGELSWFQVEGTKEYSESSETFEARHYSTHLEYSSSESNQALTVNYESSRCTDEVDKFYNCDYRKSLFGTINTLLSLSLFLCFFALLLAFRAQKYMIWIAAVFSIALVITMSSLLLFTALIDDALISDEHSLDQTQEAAAGCWMSEPVIWGEGTCVSLGDGGYTIEKDVSYTPGVNFFIVLICASTLFVGLFTNITPMITMESLTWRERIRNNWQVFAIIFAIIFLWRLSTLMTNL</sequence>
<feature type="non-terminal residue" evidence="2">
    <location>
        <position position="1"/>
    </location>
</feature>
<feature type="transmembrane region" description="Helical" evidence="1">
    <location>
        <begin position="202"/>
        <end position="225"/>
    </location>
</feature>
<dbReference type="EMBL" id="UINC01083848">
    <property type="protein sequence ID" value="SVC29956.1"/>
    <property type="molecule type" value="Genomic_DNA"/>
</dbReference>
<feature type="transmembrane region" description="Helical" evidence="1">
    <location>
        <begin position="347"/>
        <end position="365"/>
    </location>
</feature>
<keyword evidence="1" id="KW-0472">Membrane</keyword>
<keyword evidence="1" id="KW-1133">Transmembrane helix</keyword>
<proteinExistence type="predicted"/>